<name>A0A9P5NAE3_GYMJU</name>
<sequence>MGLGLGRLSLWESDPIPISLAAPLRTPLSWTGPACDFLKTVGVEGCITLSTIYSKIA</sequence>
<dbReference type="Proteomes" id="UP000724874">
    <property type="component" value="Unassembled WGS sequence"/>
</dbReference>
<comment type="caution">
    <text evidence="1">The sequence shown here is derived from an EMBL/GenBank/DDBJ whole genome shotgun (WGS) entry which is preliminary data.</text>
</comment>
<evidence type="ECO:0000313" key="1">
    <source>
        <dbReference type="EMBL" id="KAF8878177.1"/>
    </source>
</evidence>
<gene>
    <name evidence="1" type="ORF">CPB84DRAFT_1794386</name>
</gene>
<organism evidence="1 2">
    <name type="scientific">Gymnopilus junonius</name>
    <name type="common">Spectacular rustgill mushroom</name>
    <name type="synonym">Gymnopilus spectabilis subsp. junonius</name>
    <dbReference type="NCBI Taxonomy" id="109634"/>
    <lineage>
        <taxon>Eukaryota</taxon>
        <taxon>Fungi</taxon>
        <taxon>Dikarya</taxon>
        <taxon>Basidiomycota</taxon>
        <taxon>Agaricomycotina</taxon>
        <taxon>Agaricomycetes</taxon>
        <taxon>Agaricomycetidae</taxon>
        <taxon>Agaricales</taxon>
        <taxon>Agaricineae</taxon>
        <taxon>Hymenogastraceae</taxon>
        <taxon>Gymnopilus</taxon>
    </lineage>
</organism>
<evidence type="ECO:0000313" key="2">
    <source>
        <dbReference type="Proteomes" id="UP000724874"/>
    </source>
</evidence>
<reference evidence="1" key="1">
    <citation type="submission" date="2020-11" db="EMBL/GenBank/DDBJ databases">
        <authorList>
            <consortium name="DOE Joint Genome Institute"/>
            <person name="Ahrendt S."/>
            <person name="Riley R."/>
            <person name="Andreopoulos W."/>
            <person name="LaButti K."/>
            <person name="Pangilinan J."/>
            <person name="Ruiz-duenas F.J."/>
            <person name="Barrasa J.M."/>
            <person name="Sanchez-Garcia M."/>
            <person name="Camarero S."/>
            <person name="Miyauchi S."/>
            <person name="Serrano A."/>
            <person name="Linde D."/>
            <person name="Babiker R."/>
            <person name="Drula E."/>
            <person name="Ayuso-Fernandez I."/>
            <person name="Pacheco R."/>
            <person name="Padilla G."/>
            <person name="Ferreira P."/>
            <person name="Barriuso J."/>
            <person name="Kellner H."/>
            <person name="Castanera R."/>
            <person name="Alfaro M."/>
            <person name="Ramirez L."/>
            <person name="Pisabarro A.G."/>
            <person name="Kuo A."/>
            <person name="Tritt A."/>
            <person name="Lipzen A."/>
            <person name="He G."/>
            <person name="Yan M."/>
            <person name="Ng V."/>
            <person name="Cullen D."/>
            <person name="Martin F."/>
            <person name="Rosso M.-N."/>
            <person name="Henrissat B."/>
            <person name="Hibbett D."/>
            <person name="Martinez A.T."/>
            <person name="Grigoriev I.V."/>
        </authorList>
    </citation>
    <scope>NUCLEOTIDE SEQUENCE</scope>
    <source>
        <strain evidence="1">AH 44721</strain>
    </source>
</reference>
<accession>A0A9P5NAE3</accession>
<keyword evidence="2" id="KW-1185">Reference proteome</keyword>
<protein>
    <submittedName>
        <fullName evidence="1">Uncharacterized protein</fullName>
    </submittedName>
</protein>
<dbReference type="AlphaFoldDB" id="A0A9P5NAE3"/>
<dbReference type="EMBL" id="JADNYJ010000161">
    <property type="protein sequence ID" value="KAF8878177.1"/>
    <property type="molecule type" value="Genomic_DNA"/>
</dbReference>
<proteinExistence type="predicted"/>